<dbReference type="EMBL" id="BGPR01145918">
    <property type="protein sequence ID" value="GBN76624.1"/>
    <property type="molecule type" value="Genomic_DNA"/>
</dbReference>
<protein>
    <submittedName>
        <fullName evidence="1">Uncharacterized protein</fullName>
    </submittedName>
</protein>
<proteinExistence type="predicted"/>
<evidence type="ECO:0000313" key="1">
    <source>
        <dbReference type="EMBL" id="GBN76624.1"/>
    </source>
</evidence>
<name>A0A4Y2RLH1_ARAVE</name>
<reference evidence="1 2" key="1">
    <citation type="journal article" date="2019" name="Sci. Rep.">
        <title>Orb-weaving spider Araneus ventricosus genome elucidates the spidroin gene catalogue.</title>
        <authorList>
            <person name="Kono N."/>
            <person name="Nakamura H."/>
            <person name="Ohtoshi R."/>
            <person name="Moran D.A.P."/>
            <person name="Shinohara A."/>
            <person name="Yoshida Y."/>
            <person name="Fujiwara M."/>
            <person name="Mori M."/>
            <person name="Tomita M."/>
            <person name="Arakawa K."/>
        </authorList>
    </citation>
    <scope>NUCLEOTIDE SEQUENCE [LARGE SCALE GENOMIC DNA]</scope>
</reference>
<accession>A0A4Y2RLH1</accession>
<dbReference type="AlphaFoldDB" id="A0A4Y2RLH1"/>
<gene>
    <name evidence="1" type="ORF">AVEN_266008_1</name>
</gene>
<keyword evidence="2" id="KW-1185">Reference proteome</keyword>
<evidence type="ECO:0000313" key="2">
    <source>
        <dbReference type="Proteomes" id="UP000499080"/>
    </source>
</evidence>
<organism evidence="1 2">
    <name type="scientific">Araneus ventricosus</name>
    <name type="common">Orbweaver spider</name>
    <name type="synonym">Epeira ventricosa</name>
    <dbReference type="NCBI Taxonomy" id="182803"/>
    <lineage>
        <taxon>Eukaryota</taxon>
        <taxon>Metazoa</taxon>
        <taxon>Ecdysozoa</taxon>
        <taxon>Arthropoda</taxon>
        <taxon>Chelicerata</taxon>
        <taxon>Arachnida</taxon>
        <taxon>Araneae</taxon>
        <taxon>Araneomorphae</taxon>
        <taxon>Entelegynae</taxon>
        <taxon>Araneoidea</taxon>
        <taxon>Araneidae</taxon>
        <taxon>Araneus</taxon>
    </lineage>
</organism>
<comment type="caution">
    <text evidence="1">The sequence shown here is derived from an EMBL/GenBank/DDBJ whole genome shotgun (WGS) entry which is preliminary data.</text>
</comment>
<sequence length="121" mass="14073">MKISKAKGFEKRPNLHNLALKRPIWQSWYGARVVRRIFIRSERGTRNNPNFGHERSQNRVCGLMVGQECRWFKSKDLVLRYAGSTGDAFILIYGNVRCHRAHLVQAFEPEYRAYGVASMTT</sequence>
<dbReference type="Proteomes" id="UP000499080">
    <property type="component" value="Unassembled WGS sequence"/>
</dbReference>